<proteinExistence type="predicted"/>
<dbReference type="InterPro" id="IPR006935">
    <property type="entry name" value="Helicase/UvrB_N"/>
</dbReference>
<evidence type="ECO:0000313" key="3">
    <source>
        <dbReference type="Proteomes" id="UP000722957"/>
    </source>
</evidence>
<dbReference type="GO" id="GO:0004386">
    <property type="term" value="F:helicase activity"/>
    <property type="evidence" value="ECO:0007669"/>
    <property type="project" value="UniProtKB-KW"/>
</dbReference>
<reference evidence="2 3" key="1">
    <citation type="journal article" date="2021" name="PeerJ">
        <title>Analysis of 44 Vibrio anguillarum genomes reveals high genetic diversity.</title>
        <authorList>
            <person name="Hansen M.J."/>
            <person name="Dalsgaard I."/>
        </authorList>
    </citation>
    <scope>NUCLEOTIDE SEQUENCE [LARGE SCALE GENOMIC DNA]</scope>
    <source>
        <strain evidence="2 3">17-16730-2A</strain>
    </source>
</reference>
<comment type="caution">
    <text evidence="2">The sequence shown here is derived from an EMBL/GenBank/DDBJ whole genome shotgun (WGS) entry which is preliminary data.</text>
</comment>
<keyword evidence="2" id="KW-0067">ATP-binding</keyword>
<dbReference type="AlphaFoldDB" id="A0ABD4KVU8"/>
<keyword evidence="2" id="KW-0378">Hydrolase</keyword>
<feature type="non-terminal residue" evidence="2">
    <location>
        <position position="93"/>
    </location>
</feature>
<organism evidence="2 3">
    <name type="scientific">Vibrio anguillarum</name>
    <name type="common">Listonella anguillarum</name>
    <dbReference type="NCBI Taxonomy" id="55601"/>
    <lineage>
        <taxon>Bacteria</taxon>
        <taxon>Pseudomonadati</taxon>
        <taxon>Pseudomonadota</taxon>
        <taxon>Gammaproteobacteria</taxon>
        <taxon>Vibrionales</taxon>
        <taxon>Vibrionaceae</taxon>
        <taxon>Vibrio</taxon>
    </lineage>
</organism>
<protein>
    <submittedName>
        <fullName evidence="2">RNA helicase</fullName>
    </submittedName>
</protein>
<name>A0ABD4KVU8_VIBAN</name>
<gene>
    <name evidence="2" type="ORF">EAY07_26750</name>
</gene>
<keyword evidence="2" id="KW-0547">Nucleotide-binding</keyword>
<dbReference type="Pfam" id="PF04851">
    <property type="entry name" value="ResIII"/>
    <property type="match status" value="1"/>
</dbReference>
<evidence type="ECO:0000259" key="1">
    <source>
        <dbReference type="Pfam" id="PF04851"/>
    </source>
</evidence>
<dbReference type="Proteomes" id="UP000722957">
    <property type="component" value="Unassembled WGS sequence"/>
</dbReference>
<keyword evidence="2" id="KW-0347">Helicase</keyword>
<feature type="non-terminal residue" evidence="2">
    <location>
        <position position="1"/>
    </location>
</feature>
<dbReference type="Gene3D" id="3.40.50.300">
    <property type="entry name" value="P-loop containing nucleotide triphosphate hydrolases"/>
    <property type="match status" value="1"/>
</dbReference>
<dbReference type="InterPro" id="IPR027417">
    <property type="entry name" value="P-loop_NTPase"/>
</dbReference>
<dbReference type="EMBL" id="RDOM01001314">
    <property type="protein sequence ID" value="MBF4275534.1"/>
    <property type="molecule type" value="Genomic_DNA"/>
</dbReference>
<dbReference type="RefSeq" id="WP_194574481.1">
    <property type="nucleotide sequence ID" value="NZ_RDOM01001314.1"/>
</dbReference>
<dbReference type="SUPFAM" id="SSF52540">
    <property type="entry name" value="P-loop containing nucleoside triphosphate hydrolases"/>
    <property type="match status" value="1"/>
</dbReference>
<feature type="domain" description="Helicase/UvrB N-terminal" evidence="1">
    <location>
        <begin position="8"/>
        <end position="72"/>
    </location>
</feature>
<sequence>KNNNITYTEQQLALNKFFQKNIDNPATIVAPTSYGKSELIISAISAAKYKNILIIVPSKSLLSQTRKRILDAKIEWVDRAISHPEMYQPIMEN</sequence>
<evidence type="ECO:0000313" key="2">
    <source>
        <dbReference type="EMBL" id="MBF4275534.1"/>
    </source>
</evidence>
<accession>A0ABD4KVU8</accession>